<dbReference type="PRINTS" id="PR00455">
    <property type="entry name" value="HTHTETR"/>
</dbReference>
<dbReference type="InterPro" id="IPR001647">
    <property type="entry name" value="HTH_TetR"/>
</dbReference>
<evidence type="ECO:0000256" key="3">
    <source>
        <dbReference type="ARBA" id="ARBA00023163"/>
    </source>
</evidence>
<dbReference type="RefSeq" id="WP_085179167.1">
    <property type="nucleotide sequence ID" value="NZ_CSTD01000007.1"/>
</dbReference>
<evidence type="ECO:0000256" key="5">
    <source>
        <dbReference type="SAM" id="Phobius"/>
    </source>
</evidence>
<dbReference type="SUPFAM" id="SSF46689">
    <property type="entry name" value="Homeodomain-like"/>
    <property type="match status" value="1"/>
</dbReference>
<dbReference type="Proteomes" id="UP000198875">
    <property type="component" value="Unassembled WGS sequence"/>
</dbReference>
<feature type="domain" description="HTH tetR-type" evidence="6">
    <location>
        <begin position="9"/>
        <end position="69"/>
    </location>
</feature>
<dbReference type="PROSITE" id="PS50977">
    <property type="entry name" value="HTH_TETR_2"/>
    <property type="match status" value="1"/>
</dbReference>
<dbReference type="PANTHER" id="PTHR30055:SF234">
    <property type="entry name" value="HTH-TYPE TRANSCRIPTIONAL REGULATOR BETI"/>
    <property type="match status" value="1"/>
</dbReference>
<dbReference type="InterPro" id="IPR050109">
    <property type="entry name" value="HTH-type_TetR-like_transc_reg"/>
</dbReference>
<reference evidence="7 8" key="1">
    <citation type="submission" date="2015-03" db="EMBL/GenBank/DDBJ databases">
        <authorList>
            <person name="Murphy D."/>
        </authorList>
    </citation>
    <scope>NUCLEOTIDE SEQUENCE [LARGE SCALE GENOMIC DNA]</scope>
    <source>
        <strain evidence="7 8">DSM 44277</strain>
    </source>
</reference>
<evidence type="ECO:0000256" key="2">
    <source>
        <dbReference type="ARBA" id="ARBA00023125"/>
    </source>
</evidence>
<dbReference type="GO" id="GO:0000976">
    <property type="term" value="F:transcription cis-regulatory region binding"/>
    <property type="evidence" value="ECO:0007669"/>
    <property type="project" value="TreeGrafter"/>
</dbReference>
<evidence type="ECO:0000256" key="1">
    <source>
        <dbReference type="ARBA" id="ARBA00023015"/>
    </source>
</evidence>
<feature type="DNA-binding region" description="H-T-H motif" evidence="4">
    <location>
        <begin position="32"/>
        <end position="51"/>
    </location>
</feature>
<evidence type="ECO:0000313" key="8">
    <source>
        <dbReference type="Proteomes" id="UP000198875"/>
    </source>
</evidence>
<name>A0A0U0WEQ3_MYCBE</name>
<keyword evidence="2 4" id="KW-0238">DNA-binding</keyword>
<organism evidence="7 8">
    <name type="scientific">Mycobacterium bohemicum DSM 44277</name>
    <dbReference type="NCBI Taxonomy" id="1236609"/>
    <lineage>
        <taxon>Bacteria</taxon>
        <taxon>Bacillati</taxon>
        <taxon>Actinomycetota</taxon>
        <taxon>Actinomycetes</taxon>
        <taxon>Mycobacteriales</taxon>
        <taxon>Mycobacteriaceae</taxon>
        <taxon>Mycobacterium</taxon>
    </lineage>
</organism>
<dbReference type="PANTHER" id="PTHR30055">
    <property type="entry name" value="HTH-TYPE TRANSCRIPTIONAL REGULATOR RUTR"/>
    <property type="match status" value="1"/>
</dbReference>
<dbReference type="GO" id="GO:0003700">
    <property type="term" value="F:DNA-binding transcription factor activity"/>
    <property type="evidence" value="ECO:0007669"/>
    <property type="project" value="TreeGrafter"/>
</dbReference>
<keyword evidence="5" id="KW-0472">Membrane</keyword>
<keyword evidence="5" id="KW-0812">Transmembrane</keyword>
<evidence type="ECO:0000259" key="6">
    <source>
        <dbReference type="PROSITE" id="PS50977"/>
    </source>
</evidence>
<dbReference type="Pfam" id="PF00440">
    <property type="entry name" value="TetR_N"/>
    <property type="match status" value="1"/>
</dbReference>
<keyword evidence="5" id="KW-1133">Transmembrane helix</keyword>
<evidence type="ECO:0000313" key="7">
    <source>
        <dbReference type="EMBL" id="CPR13438.1"/>
    </source>
</evidence>
<dbReference type="Gene3D" id="1.10.357.10">
    <property type="entry name" value="Tetracycline Repressor, domain 2"/>
    <property type="match status" value="1"/>
</dbReference>
<keyword evidence="3" id="KW-0804">Transcription</keyword>
<sequence>MGLRERKRQQTRQKLISAAMRLFEKKGYEQTTVAEIAAAAGVSTKTFFNYFASKDEVLFPHLSRRIDAAVALIEQRAPDDQMADVLMAAMEHMLADALIEEVDGGLAAVRLPMIMSVPAVQAATLHRYFLAEARLARALQQAYADAVDLAAAAAVIGSVMGAAIAAALVCLQNGATTEQLRAVAERAVEIAVDGVRNVPTSAQGADQ</sequence>
<keyword evidence="1" id="KW-0805">Transcription regulation</keyword>
<feature type="transmembrane region" description="Helical" evidence="5">
    <location>
        <begin position="149"/>
        <end position="171"/>
    </location>
</feature>
<evidence type="ECO:0000256" key="4">
    <source>
        <dbReference type="PROSITE-ProRule" id="PRU00335"/>
    </source>
</evidence>
<accession>A0A0U0WEQ3</accession>
<dbReference type="InterPro" id="IPR009057">
    <property type="entry name" value="Homeodomain-like_sf"/>
</dbReference>
<dbReference type="AlphaFoldDB" id="A0A0U0WEQ3"/>
<proteinExistence type="predicted"/>
<gene>
    <name evidence="7" type="ORF">BN971_04748</name>
</gene>
<protein>
    <submittedName>
        <fullName evidence="7">Transcriptional regulator</fullName>
    </submittedName>
</protein>
<dbReference type="EMBL" id="CSTD01000007">
    <property type="protein sequence ID" value="CPR13438.1"/>
    <property type="molecule type" value="Genomic_DNA"/>
</dbReference>